<feature type="compositionally biased region" description="Low complexity" evidence="1">
    <location>
        <begin position="128"/>
        <end position="139"/>
    </location>
</feature>
<keyword evidence="3" id="KW-1185">Reference proteome</keyword>
<organism evidence="2 3">
    <name type="scientific">Actinomadura napierensis</name>
    <dbReference type="NCBI Taxonomy" id="267854"/>
    <lineage>
        <taxon>Bacteria</taxon>
        <taxon>Bacillati</taxon>
        <taxon>Actinomycetota</taxon>
        <taxon>Actinomycetes</taxon>
        <taxon>Streptosporangiales</taxon>
        <taxon>Thermomonosporaceae</taxon>
        <taxon>Actinomadura</taxon>
    </lineage>
</organism>
<sequence>MGGTAHEADNASNTPGKSTSATTEVLQRLGKNGHPAPFPTSQNPRPAGLAPITSAGMARGVGSGGAGGTGQGAGDLRGGTWDSVRSGGAAAEAAHAHLLHLAPAEPQDEVRGGQLDRFGVDAQCDGFAADAPSEAPPSSQVLPWATPDPT</sequence>
<proteinExistence type="predicted"/>
<feature type="compositionally biased region" description="Polar residues" evidence="1">
    <location>
        <begin position="10"/>
        <end position="25"/>
    </location>
</feature>
<dbReference type="EMBL" id="BAAAMR010000060">
    <property type="protein sequence ID" value="GAA2152961.1"/>
    <property type="molecule type" value="Genomic_DNA"/>
</dbReference>
<reference evidence="3" key="1">
    <citation type="journal article" date="2019" name="Int. J. Syst. Evol. Microbiol.">
        <title>The Global Catalogue of Microorganisms (GCM) 10K type strain sequencing project: providing services to taxonomists for standard genome sequencing and annotation.</title>
        <authorList>
            <consortium name="The Broad Institute Genomics Platform"/>
            <consortium name="The Broad Institute Genome Sequencing Center for Infectious Disease"/>
            <person name="Wu L."/>
            <person name="Ma J."/>
        </authorList>
    </citation>
    <scope>NUCLEOTIDE SEQUENCE [LARGE SCALE GENOMIC DNA]</scope>
    <source>
        <strain evidence="3">JCM 13850</strain>
    </source>
</reference>
<feature type="region of interest" description="Disordered" evidence="1">
    <location>
        <begin position="1"/>
        <end position="91"/>
    </location>
</feature>
<feature type="region of interest" description="Disordered" evidence="1">
    <location>
        <begin position="103"/>
        <end position="150"/>
    </location>
</feature>
<evidence type="ECO:0000313" key="2">
    <source>
        <dbReference type="EMBL" id="GAA2152961.1"/>
    </source>
</evidence>
<evidence type="ECO:0000313" key="3">
    <source>
        <dbReference type="Proteomes" id="UP001501020"/>
    </source>
</evidence>
<name>A0ABP5LSC5_9ACTN</name>
<gene>
    <name evidence="2" type="ORF">GCM10009727_59080</name>
</gene>
<comment type="caution">
    <text evidence="2">The sequence shown here is derived from an EMBL/GenBank/DDBJ whole genome shotgun (WGS) entry which is preliminary data.</text>
</comment>
<protein>
    <submittedName>
        <fullName evidence="2">Uncharacterized protein</fullName>
    </submittedName>
</protein>
<accession>A0ABP5LSC5</accession>
<evidence type="ECO:0000256" key="1">
    <source>
        <dbReference type="SAM" id="MobiDB-lite"/>
    </source>
</evidence>
<dbReference type="Proteomes" id="UP001501020">
    <property type="component" value="Unassembled WGS sequence"/>
</dbReference>
<feature type="compositionally biased region" description="Gly residues" evidence="1">
    <location>
        <begin position="59"/>
        <end position="77"/>
    </location>
</feature>